<organism evidence="2 3">
    <name type="scientific">Eumeta variegata</name>
    <name type="common">Bagworm moth</name>
    <name type="synonym">Eumeta japonica</name>
    <dbReference type="NCBI Taxonomy" id="151549"/>
    <lineage>
        <taxon>Eukaryota</taxon>
        <taxon>Metazoa</taxon>
        <taxon>Ecdysozoa</taxon>
        <taxon>Arthropoda</taxon>
        <taxon>Hexapoda</taxon>
        <taxon>Insecta</taxon>
        <taxon>Pterygota</taxon>
        <taxon>Neoptera</taxon>
        <taxon>Endopterygota</taxon>
        <taxon>Lepidoptera</taxon>
        <taxon>Glossata</taxon>
        <taxon>Ditrysia</taxon>
        <taxon>Tineoidea</taxon>
        <taxon>Psychidae</taxon>
        <taxon>Oiketicinae</taxon>
        <taxon>Eumeta</taxon>
    </lineage>
</organism>
<dbReference type="Proteomes" id="UP000299102">
    <property type="component" value="Unassembled WGS sequence"/>
</dbReference>
<feature type="compositionally biased region" description="Polar residues" evidence="1">
    <location>
        <begin position="83"/>
        <end position="97"/>
    </location>
</feature>
<feature type="region of interest" description="Disordered" evidence="1">
    <location>
        <begin position="1"/>
        <end position="104"/>
    </location>
</feature>
<dbReference type="AlphaFoldDB" id="A0A4C1ZNW5"/>
<feature type="compositionally biased region" description="Basic residues" evidence="1">
    <location>
        <begin position="55"/>
        <end position="65"/>
    </location>
</feature>
<reference evidence="2 3" key="1">
    <citation type="journal article" date="2019" name="Commun. Biol.">
        <title>The bagworm genome reveals a unique fibroin gene that provides high tensile strength.</title>
        <authorList>
            <person name="Kono N."/>
            <person name="Nakamura H."/>
            <person name="Ohtoshi R."/>
            <person name="Tomita M."/>
            <person name="Numata K."/>
            <person name="Arakawa K."/>
        </authorList>
    </citation>
    <scope>NUCLEOTIDE SEQUENCE [LARGE SCALE GENOMIC DNA]</scope>
</reference>
<feature type="compositionally biased region" description="Basic and acidic residues" evidence="1">
    <location>
        <begin position="66"/>
        <end position="82"/>
    </location>
</feature>
<gene>
    <name evidence="2" type="ORF">EVAR_59756_1</name>
</gene>
<proteinExistence type="predicted"/>
<evidence type="ECO:0000313" key="2">
    <source>
        <dbReference type="EMBL" id="GBP89590.1"/>
    </source>
</evidence>
<keyword evidence="3" id="KW-1185">Reference proteome</keyword>
<evidence type="ECO:0000256" key="1">
    <source>
        <dbReference type="SAM" id="MobiDB-lite"/>
    </source>
</evidence>
<protein>
    <submittedName>
        <fullName evidence="2">Uncharacterized protein</fullName>
    </submittedName>
</protein>
<name>A0A4C1ZNW5_EUMVA</name>
<dbReference type="OrthoDB" id="412981at2759"/>
<evidence type="ECO:0000313" key="3">
    <source>
        <dbReference type="Proteomes" id="UP000299102"/>
    </source>
</evidence>
<dbReference type="InterPro" id="IPR036691">
    <property type="entry name" value="Endo/exonu/phosph_ase_sf"/>
</dbReference>
<accession>A0A4C1ZNW5</accession>
<sequence length="170" mass="19365">MDIHKTLKNIYKTGKPRVPSPETNPTGSHINVITGDVGGSYEASRAPRNVPPSIQRKRKNEKGRRRAEDGQPRTRYVTDYKNSDLNTPGNQNRTGSDSECAERSKTCRNPSNFRILYWNPGGITGKICELRNLAELEDIHVFLLGETKLHPQQELRLLNYITYRRDEVSS</sequence>
<comment type="caution">
    <text evidence="2">The sequence shown here is derived from an EMBL/GenBank/DDBJ whole genome shotgun (WGS) entry which is preliminary data.</text>
</comment>
<dbReference type="EMBL" id="BGZK01002011">
    <property type="protein sequence ID" value="GBP89590.1"/>
    <property type="molecule type" value="Genomic_DNA"/>
</dbReference>
<dbReference type="SUPFAM" id="SSF56219">
    <property type="entry name" value="DNase I-like"/>
    <property type="match status" value="1"/>
</dbReference>
<feature type="compositionally biased region" description="Polar residues" evidence="1">
    <location>
        <begin position="21"/>
        <end position="31"/>
    </location>
</feature>